<evidence type="ECO:0000313" key="6">
    <source>
        <dbReference type="EMBL" id="KFX07909.1"/>
    </source>
</evidence>
<evidence type="ECO:0000256" key="4">
    <source>
        <dbReference type="NCBIfam" id="TIGR02097"/>
    </source>
</evidence>
<evidence type="ECO:0000313" key="9">
    <source>
        <dbReference type="Proteomes" id="UP000032874"/>
    </source>
</evidence>
<dbReference type="Gene3D" id="2.30.30.390">
    <property type="entry name" value="Hemimethylated DNA-binding domain"/>
    <property type="match status" value="1"/>
</dbReference>
<dbReference type="Proteomes" id="UP000032869">
    <property type="component" value="Unassembled WGS sequence"/>
</dbReference>
<protein>
    <recommendedName>
        <fullName evidence="3 4">Heat shock protein HspQ</fullName>
    </recommendedName>
</protein>
<dbReference type="Proteomes" id="UP000032874">
    <property type="component" value="Unassembled WGS sequence"/>
</dbReference>
<dbReference type="NCBIfam" id="TIGR02097">
    <property type="entry name" value="yccV"/>
    <property type="match status" value="1"/>
</dbReference>
<gene>
    <name evidence="3" type="primary">hspQ</name>
    <name evidence="7" type="ORF">JV35_01390</name>
    <name evidence="6" type="ORF">KP22_07390</name>
</gene>
<keyword evidence="8" id="KW-1185">Reference proteome</keyword>
<keyword evidence="2 3" id="KW-0346">Stress response</keyword>
<name>A0A093S503_9GAMM</name>
<dbReference type="EMBL" id="JQHL01000001">
    <property type="protein sequence ID" value="KFX21835.1"/>
    <property type="molecule type" value="Genomic_DNA"/>
</dbReference>
<dbReference type="Pfam" id="PF08755">
    <property type="entry name" value="YccV-like"/>
    <property type="match status" value="1"/>
</dbReference>
<evidence type="ECO:0000313" key="8">
    <source>
        <dbReference type="Proteomes" id="UP000032869"/>
    </source>
</evidence>
<comment type="function">
    <text evidence="3">Involved in the degradation of certain denaturated proteins, including DnaA, during heat shock stress.</text>
</comment>
<dbReference type="GO" id="GO:0005737">
    <property type="term" value="C:cytoplasm"/>
    <property type="evidence" value="ECO:0007669"/>
    <property type="project" value="UniProtKB-SubCell"/>
</dbReference>
<evidence type="ECO:0000313" key="7">
    <source>
        <dbReference type="EMBL" id="KFX21835.1"/>
    </source>
</evidence>
<dbReference type="InterPro" id="IPR011722">
    <property type="entry name" value="Hemimethylated_DNA-bd_dom"/>
</dbReference>
<dbReference type="InterPro" id="IPR036623">
    <property type="entry name" value="Hemimethylated_DNA-bd_sf"/>
</dbReference>
<evidence type="ECO:0000259" key="5">
    <source>
        <dbReference type="SMART" id="SM00992"/>
    </source>
</evidence>
<dbReference type="HAMAP" id="MF_01194">
    <property type="entry name" value="HspQ"/>
    <property type="match status" value="1"/>
</dbReference>
<comment type="similarity">
    <text evidence="3">Belongs to the HspQ family.</text>
</comment>
<dbReference type="eggNOG" id="COG3785">
    <property type="taxonomic scope" value="Bacteria"/>
</dbReference>
<proteinExistence type="inferred from homology"/>
<dbReference type="GO" id="GO:0003677">
    <property type="term" value="F:DNA binding"/>
    <property type="evidence" value="ECO:0007669"/>
    <property type="project" value="UniProtKB-UniRule"/>
</dbReference>
<keyword evidence="1 3" id="KW-0963">Cytoplasm</keyword>
<feature type="domain" description="Hemimethylated DNA-binding" evidence="5">
    <location>
        <begin position="3"/>
        <end position="99"/>
    </location>
</feature>
<evidence type="ECO:0000256" key="1">
    <source>
        <dbReference type="ARBA" id="ARBA00022490"/>
    </source>
</evidence>
<comment type="subcellular location">
    <subcellularLocation>
        <location evidence="3">Cytoplasm</location>
    </subcellularLocation>
</comment>
<dbReference type="EMBL" id="JQHM01000001">
    <property type="protein sequence ID" value="KFX07909.1"/>
    <property type="molecule type" value="Genomic_DNA"/>
</dbReference>
<dbReference type="NCBIfam" id="NF010729">
    <property type="entry name" value="PRK14129.1"/>
    <property type="match status" value="1"/>
</dbReference>
<dbReference type="SUPFAM" id="SSF141255">
    <property type="entry name" value="YccV-like"/>
    <property type="match status" value="1"/>
</dbReference>
<dbReference type="STRING" id="55207.KP22_07390"/>
<dbReference type="GO" id="GO:0009408">
    <property type="term" value="P:response to heat"/>
    <property type="evidence" value="ECO:0007669"/>
    <property type="project" value="UniProtKB-UniRule"/>
</dbReference>
<reference evidence="8 9" key="1">
    <citation type="submission" date="2014-08" db="EMBL/GenBank/DDBJ databases">
        <title>Genome sequences of NCPPB Pectobacterium isolates.</title>
        <authorList>
            <person name="Glover R.H."/>
            <person name="Sapp M."/>
            <person name="Elphinstone J."/>
        </authorList>
    </citation>
    <scope>NUCLEOTIDE SEQUENCE [LARGE SCALE GENOMIC DNA]</scope>
    <source>
        <strain evidence="7 8">NCPPB 2793</strain>
        <strain evidence="6 9">NCPPB 2795</strain>
    </source>
</reference>
<comment type="caution">
    <text evidence="6">The sequence shown here is derived from an EMBL/GenBank/DDBJ whole genome shotgun (WGS) entry which is preliminary data.</text>
</comment>
<dbReference type="AlphaFoldDB" id="A0A093S503"/>
<dbReference type="OrthoDB" id="9806050at2"/>
<dbReference type="SMART" id="SM00992">
    <property type="entry name" value="YccV-like"/>
    <property type="match status" value="1"/>
</dbReference>
<dbReference type="RefSeq" id="WP_039298793.1">
    <property type="nucleotide sequence ID" value="NZ_JAODTE010000023.1"/>
</dbReference>
<accession>A0A093S503</accession>
<sequence length="102" mass="11806">MIISKFGIGQHIRHRLLGFPGVIIDIDPEYSLETPAWEEISGNDTPRSEPWYHVVMEDDEGQPIHTYLAEAQLMKEELSEHDHPSLNELAEVIQRRAPQLRH</sequence>
<evidence type="ECO:0000256" key="3">
    <source>
        <dbReference type="HAMAP-Rule" id="MF_01194"/>
    </source>
</evidence>
<evidence type="ECO:0000256" key="2">
    <source>
        <dbReference type="ARBA" id="ARBA00023016"/>
    </source>
</evidence>
<organism evidence="6 9">
    <name type="scientific">Pectobacterium betavasculorum</name>
    <dbReference type="NCBI Taxonomy" id="55207"/>
    <lineage>
        <taxon>Bacteria</taxon>
        <taxon>Pseudomonadati</taxon>
        <taxon>Pseudomonadota</taxon>
        <taxon>Gammaproteobacteria</taxon>
        <taxon>Enterobacterales</taxon>
        <taxon>Pectobacteriaceae</taxon>
        <taxon>Pectobacterium</taxon>
    </lineage>
</organism>
<dbReference type="InterPro" id="IPR022866">
    <property type="entry name" value="HspQ"/>
</dbReference>